<comment type="pathway">
    <text evidence="4">Sphingolipid metabolism.</text>
</comment>
<dbReference type="InterPro" id="IPR050477">
    <property type="entry name" value="GrpII_AminoAcid_Decarb"/>
</dbReference>
<evidence type="ECO:0000256" key="15">
    <source>
        <dbReference type="ARBA" id="ARBA00042568"/>
    </source>
</evidence>
<dbReference type="GO" id="GO:0003924">
    <property type="term" value="F:GTPase activity"/>
    <property type="evidence" value="ECO:0007669"/>
    <property type="project" value="InterPro"/>
</dbReference>
<dbReference type="SMART" id="SM00053">
    <property type="entry name" value="DYNc"/>
    <property type="match status" value="1"/>
</dbReference>
<proteinExistence type="inferred from homology"/>
<dbReference type="GO" id="GO:0030170">
    <property type="term" value="F:pyridoxal phosphate binding"/>
    <property type="evidence" value="ECO:0007669"/>
    <property type="project" value="InterPro"/>
</dbReference>
<evidence type="ECO:0000256" key="12">
    <source>
        <dbReference type="ARBA" id="ARBA00023239"/>
    </source>
</evidence>
<evidence type="ECO:0000256" key="2">
    <source>
        <dbReference type="ARBA" id="ARBA00004389"/>
    </source>
</evidence>
<evidence type="ECO:0000256" key="10">
    <source>
        <dbReference type="ARBA" id="ARBA00023098"/>
    </source>
</evidence>
<keyword evidence="5" id="KW-0812">Transmembrane</keyword>
<evidence type="ECO:0000256" key="6">
    <source>
        <dbReference type="ARBA" id="ARBA00022824"/>
    </source>
</evidence>
<comment type="subcellular location">
    <subcellularLocation>
        <location evidence="2">Endoplasmic reticulum membrane</location>
        <topology evidence="2">Single-pass membrane protein</topology>
    </subcellularLocation>
</comment>
<feature type="domain" description="GED" evidence="18">
    <location>
        <begin position="498"/>
        <end position="589"/>
    </location>
</feature>
<evidence type="ECO:0000256" key="4">
    <source>
        <dbReference type="ARBA" id="ARBA00004991"/>
    </source>
</evidence>
<dbReference type="SMART" id="SM00595">
    <property type="entry name" value="MADF"/>
    <property type="match status" value="1"/>
</dbReference>
<dbReference type="Gene3D" id="3.40.640.10">
    <property type="entry name" value="Type I PLP-dependent aspartate aminotransferase-like (Major domain)"/>
    <property type="match status" value="1"/>
</dbReference>
<dbReference type="InterPro" id="IPR027417">
    <property type="entry name" value="P-loop_NTPase"/>
</dbReference>
<keyword evidence="10" id="KW-0443">Lipid metabolism</keyword>
<dbReference type="InterPro" id="IPR015421">
    <property type="entry name" value="PyrdxlP-dep_Trfase_major"/>
</dbReference>
<feature type="region of interest" description="Disordered" evidence="16">
    <location>
        <begin position="1331"/>
        <end position="1364"/>
    </location>
</feature>
<dbReference type="FunFam" id="3.40.640.10:FF:000020">
    <property type="entry name" value="sphingosine-1-phosphate lyase 1"/>
    <property type="match status" value="1"/>
</dbReference>
<keyword evidence="12" id="KW-0456">Lyase</keyword>
<dbReference type="InterPro" id="IPR015424">
    <property type="entry name" value="PyrdxlP-dep_Trfase"/>
</dbReference>
<evidence type="ECO:0000256" key="3">
    <source>
        <dbReference type="ARBA" id="ARBA00004760"/>
    </source>
</evidence>
<dbReference type="Gene3D" id="3.90.1150.10">
    <property type="entry name" value="Aspartate Aminotransferase, domain 1"/>
    <property type="match status" value="1"/>
</dbReference>
<protein>
    <recommendedName>
        <fullName evidence="14">sphinganine-1-phosphate aldolase</fullName>
        <ecNumber evidence="14">4.1.2.27</ecNumber>
    </recommendedName>
    <alternativeName>
        <fullName evidence="15">Sphingosine-1-phosphate aldolase</fullName>
    </alternativeName>
</protein>
<feature type="domain" description="MADF" evidence="17">
    <location>
        <begin position="638"/>
        <end position="732"/>
    </location>
</feature>
<dbReference type="SUPFAM" id="SSF53383">
    <property type="entry name" value="PLP-dependent transferases"/>
    <property type="match status" value="1"/>
</dbReference>
<dbReference type="SUPFAM" id="SSF52540">
    <property type="entry name" value="P-loop containing nucleoside triphosphate hydrolases"/>
    <property type="match status" value="1"/>
</dbReference>
<keyword evidence="19" id="KW-1185">Reference proteome</keyword>
<evidence type="ECO:0000259" key="18">
    <source>
        <dbReference type="PROSITE" id="PS51388"/>
    </source>
</evidence>
<accession>A0A915EKG8</accession>
<comment type="similarity">
    <text evidence="13">Belongs to the group II decarboxylase family. Sphingosine-1-phosphate lyase subfamily.</text>
</comment>
<dbReference type="GO" id="GO:0008117">
    <property type="term" value="F:sphinganine-1-phosphate aldolase activity"/>
    <property type="evidence" value="ECO:0007669"/>
    <property type="project" value="UniProtKB-EC"/>
</dbReference>
<dbReference type="SMART" id="SM00302">
    <property type="entry name" value="GED"/>
    <property type="match status" value="1"/>
</dbReference>
<keyword evidence="9" id="KW-1133">Transmembrane helix</keyword>
<keyword evidence="7" id="KW-0663">Pyridoxal phosphate</keyword>
<evidence type="ECO:0000256" key="1">
    <source>
        <dbReference type="ARBA" id="ARBA00001933"/>
    </source>
</evidence>
<evidence type="ECO:0000256" key="7">
    <source>
        <dbReference type="ARBA" id="ARBA00022898"/>
    </source>
</evidence>
<dbReference type="InterPro" id="IPR015422">
    <property type="entry name" value="PyrdxlP-dep_Trfase_small"/>
</dbReference>
<evidence type="ECO:0000256" key="14">
    <source>
        <dbReference type="ARBA" id="ARBA00038965"/>
    </source>
</evidence>
<evidence type="ECO:0000313" key="19">
    <source>
        <dbReference type="Proteomes" id="UP000887574"/>
    </source>
</evidence>
<evidence type="ECO:0000313" key="20">
    <source>
        <dbReference type="WBParaSite" id="jg7695"/>
    </source>
</evidence>
<evidence type="ECO:0000256" key="13">
    <source>
        <dbReference type="ARBA" id="ARBA00038302"/>
    </source>
</evidence>
<evidence type="ECO:0000256" key="9">
    <source>
        <dbReference type="ARBA" id="ARBA00022989"/>
    </source>
</evidence>
<keyword evidence="8" id="KW-0746">Sphingolipid metabolism</keyword>
<evidence type="ECO:0000259" key="17">
    <source>
        <dbReference type="PROSITE" id="PS51029"/>
    </source>
</evidence>
<keyword evidence="6" id="KW-0256">Endoplasmic reticulum</keyword>
<dbReference type="GO" id="GO:0005525">
    <property type="term" value="F:GTP binding"/>
    <property type="evidence" value="ECO:0007669"/>
    <property type="project" value="InterPro"/>
</dbReference>
<dbReference type="PANTHER" id="PTHR42735:SF6">
    <property type="entry name" value="SPHINGOSINE-1-PHOSPHATE LYASE 1"/>
    <property type="match status" value="1"/>
</dbReference>
<dbReference type="Pfam" id="PF02212">
    <property type="entry name" value="GED"/>
    <property type="match status" value="1"/>
</dbReference>
<name>A0A915EKG8_9BILA</name>
<evidence type="ECO:0000256" key="5">
    <source>
        <dbReference type="ARBA" id="ARBA00022692"/>
    </source>
</evidence>
<dbReference type="InterPro" id="IPR003130">
    <property type="entry name" value="GED"/>
</dbReference>
<dbReference type="InterPro" id="IPR002129">
    <property type="entry name" value="PyrdxlP-dep_de-COase"/>
</dbReference>
<dbReference type="InterPro" id="IPR020850">
    <property type="entry name" value="GED_dom"/>
</dbReference>
<comment type="pathway">
    <text evidence="3">Lipid metabolism; sphingolipid metabolism.</text>
</comment>
<evidence type="ECO:0000256" key="11">
    <source>
        <dbReference type="ARBA" id="ARBA00023136"/>
    </source>
</evidence>
<dbReference type="Gene3D" id="1.20.120.1240">
    <property type="entry name" value="Dynamin, middle domain"/>
    <property type="match status" value="1"/>
</dbReference>
<sequence length="1364" mass="155059">MFLPQLVRNLRYSKGDWAVFEHNPKKCSLTFELVRQEIEDETERLTGANKGISPIPKSQDILTKSTTLGITKVPVGDQPLDIETQIRRMNLSYIANPNSLILAANSACKIGIIGVVNRSQADIKSKKSIEECLKDEIKFLHKKYPTLASTNGIQHLSKTLNRLLMHHIRQCLPQLKLRINTMTLQCQSLLNSYGEPVTDKSRTLLQIITHFANAYTSTIEAPLRTLTPLNWSTTSPFVSEVSFELLVKRQIRRLEEPSLSCVDLVYEELLRIVQHCGFEIQQEMQRFPLLYDRINEVVSGVLVSRLCPTKEFVSDLVSVELAYINSRHPSSPTLIWLAFSGMLPHFHTTNSNSNKMLWEYGEEVEAAGSIYNNSNLPPMPMDQGHAQRGRQSITLPMQRNTSRSRGFLPSFRREPDRMQNLVIDPAPNQETSANNSLKNGLPTKSVSSTSMWGIGGFFNRNANSSDSSAAVNNGDPNLALVNQVGNQFSISPKEKRDCLVIERLIRSYFMIVRKSIQDMVPKSIMRFLVNHVRDNLQSELVRQLYNSADIDELLSESELMAQRRKESAEMLVALNKATSVINEIRETHFCKPPLQCLGKSSQQQKSETQCVSVCLQPLPHLSSNTPESHSLVHTKYDINLVILRSEPSLYNKAADKYFDNIHKARIWKKVAEETGLEDGKKAAKKWKYLREQYIRQTKKLQHPIGSRISEEVLKESAWIYFDYMTWLDADPSRDHNLCQDFDKTTFTEEFGTPWRVVLYYIDDFRIHFNRTLDHLEPWQIIFYTLSFVLFVQWIRKVSKIDEHTSFRKWYNELLLNIPGYGTKLEQSKETASKELEERFLRYDRLKEFYKFLPDRGLNVDDILHEATNYRTMSDILFERGRFCGSVYTIEDEDSNYQRLIKNMFDLYSFTNTSFPDIYPACRKMEAEIIRMLCSLYHGGARSCGALTTSGSESIILACLAYRNRAMKRGVRKPEIIVGNNAHVGFSKAAKLLGMRIVRVRSNSKYEVNVGAIKRAIGRETCMIAASAPGFVFGAMDSIEEISRLGQRFRVPVHVDATIGGFILPFMEQCDYPAPMFDFRLPGVSSISVDLGTYAYCPPGSSAVLYRDKDLMHYQCYSNVGWSGGIYVSPTLNGNRSGLMTAITWATLLHNGRLGYVEKTQRILDTARQLKAKLQEITHLEVLGEPLGPVIVFTSQNPKIPIHMLGDELNDLGWSMSFLQNPNALRLSISLHQSKKDVLDEFVDDINKCCEKILNDAIMSTLLKQLNVMYGVSTAFADRGVAEHLPTAFIDAFYTTPTLPHRGGRTLSIEGRKLSQIHMPTGLLSTLQEKFASNTLPPPGEESLPHSLQPQKIKTSQLRDGLKMN</sequence>
<reference evidence="20" key="1">
    <citation type="submission" date="2022-11" db="UniProtKB">
        <authorList>
            <consortium name="WormBaseParasite"/>
        </authorList>
    </citation>
    <scope>IDENTIFICATION</scope>
</reference>
<dbReference type="PROSITE" id="PS51388">
    <property type="entry name" value="GED"/>
    <property type="match status" value="1"/>
</dbReference>
<dbReference type="PROSITE" id="PS51029">
    <property type="entry name" value="MADF"/>
    <property type="match status" value="1"/>
</dbReference>
<organism evidence="19 20">
    <name type="scientific">Ditylenchus dipsaci</name>
    <dbReference type="NCBI Taxonomy" id="166011"/>
    <lineage>
        <taxon>Eukaryota</taxon>
        <taxon>Metazoa</taxon>
        <taxon>Ecdysozoa</taxon>
        <taxon>Nematoda</taxon>
        <taxon>Chromadorea</taxon>
        <taxon>Rhabditida</taxon>
        <taxon>Tylenchina</taxon>
        <taxon>Tylenchomorpha</taxon>
        <taxon>Sphaerularioidea</taxon>
        <taxon>Anguinidae</taxon>
        <taxon>Anguininae</taxon>
        <taxon>Ditylenchus</taxon>
    </lineage>
</organism>
<dbReference type="Gene3D" id="6.10.140.2150">
    <property type="match status" value="1"/>
</dbReference>
<dbReference type="WBParaSite" id="jg7695">
    <property type="protein sequence ID" value="jg7695"/>
    <property type="gene ID" value="jg7695"/>
</dbReference>
<dbReference type="Pfam" id="PF01031">
    <property type="entry name" value="Dynamin_M"/>
    <property type="match status" value="2"/>
</dbReference>
<dbReference type="GO" id="GO:0019752">
    <property type="term" value="P:carboxylic acid metabolic process"/>
    <property type="evidence" value="ECO:0007669"/>
    <property type="project" value="InterPro"/>
</dbReference>
<dbReference type="Gene3D" id="3.40.50.300">
    <property type="entry name" value="P-loop containing nucleotide triphosphate hydrolases"/>
    <property type="match status" value="2"/>
</dbReference>
<dbReference type="InterPro" id="IPR000375">
    <property type="entry name" value="Dynamin_stalk"/>
</dbReference>
<evidence type="ECO:0000256" key="16">
    <source>
        <dbReference type="SAM" id="MobiDB-lite"/>
    </source>
</evidence>
<dbReference type="GO" id="GO:0030149">
    <property type="term" value="P:sphingolipid catabolic process"/>
    <property type="evidence" value="ECO:0007669"/>
    <property type="project" value="TreeGrafter"/>
</dbReference>
<keyword evidence="11" id="KW-0472">Membrane</keyword>
<dbReference type="InterPro" id="IPR001401">
    <property type="entry name" value="Dynamin_GTPase"/>
</dbReference>
<dbReference type="Proteomes" id="UP000887574">
    <property type="component" value="Unplaced"/>
</dbReference>
<dbReference type="PANTHER" id="PTHR42735">
    <property type="match status" value="1"/>
</dbReference>
<comment type="cofactor">
    <cofactor evidence="1">
        <name>pyridoxal 5'-phosphate</name>
        <dbReference type="ChEBI" id="CHEBI:597326"/>
    </cofactor>
</comment>
<dbReference type="Pfam" id="PF10545">
    <property type="entry name" value="MADF_DNA_bdg"/>
    <property type="match status" value="1"/>
</dbReference>
<feature type="compositionally biased region" description="Polar residues" evidence="16">
    <location>
        <begin position="1345"/>
        <end position="1357"/>
    </location>
</feature>
<evidence type="ECO:0000256" key="8">
    <source>
        <dbReference type="ARBA" id="ARBA00022919"/>
    </source>
</evidence>
<dbReference type="EC" id="4.1.2.27" evidence="14"/>
<dbReference type="Pfam" id="PF00282">
    <property type="entry name" value="Pyridoxal_deC"/>
    <property type="match status" value="1"/>
</dbReference>
<dbReference type="InterPro" id="IPR006578">
    <property type="entry name" value="MADF-dom"/>
</dbReference>
<dbReference type="GO" id="GO:0005789">
    <property type="term" value="C:endoplasmic reticulum membrane"/>
    <property type="evidence" value="ECO:0007669"/>
    <property type="project" value="UniProtKB-SubCell"/>
</dbReference>